<reference evidence="1 2" key="1">
    <citation type="submission" date="2019-06" db="EMBL/GenBank/DDBJ databases">
        <title>Micromonospora ordensis sp. nov., isolated from deep marine sediment.</title>
        <authorList>
            <person name="Veyisoglu A."/>
            <person name="Carro L."/>
            <person name="Klenk H.-P."/>
            <person name="Sahin N."/>
        </authorList>
    </citation>
    <scope>NUCLEOTIDE SEQUENCE [LARGE SCALE GENOMIC DNA]</scope>
    <source>
        <strain evidence="1 2">S2509</strain>
    </source>
</reference>
<proteinExistence type="predicted"/>
<keyword evidence="2" id="KW-1185">Reference proteome</keyword>
<organism evidence="1 2">
    <name type="scientific">Micromonospora orduensis</name>
    <dbReference type="NCBI Taxonomy" id="1420891"/>
    <lineage>
        <taxon>Bacteria</taxon>
        <taxon>Bacillati</taxon>
        <taxon>Actinomycetota</taxon>
        <taxon>Actinomycetes</taxon>
        <taxon>Micromonosporales</taxon>
        <taxon>Micromonosporaceae</taxon>
        <taxon>Micromonospora</taxon>
    </lineage>
</organism>
<gene>
    <name evidence="1" type="ORF">FHG89_19845</name>
</gene>
<dbReference type="Proteomes" id="UP000306145">
    <property type="component" value="Unassembled WGS sequence"/>
</dbReference>
<dbReference type="AlphaFoldDB" id="A0A5C4QR38"/>
<comment type="caution">
    <text evidence="1">The sequence shown here is derived from an EMBL/GenBank/DDBJ whole genome shotgun (WGS) entry which is preliminary data.</text>
</comment>
<dbReference type="OrthoDB" id="5502728at2"/>
<name>A0A5C4QR38_9ACTN</name>
<sequence>MRNVTGGLWDGSDGLRMAPGASVVGRDGDSFEMRVSIPSDEHGFFGRQCPSCRQIFRIDGDGYDALPDDVELWCVYCGHHDDHSEFMTQQQLDRAMRAVGDLGVQLVGRALDKAFSGPRSSRRRPRRSGFGIEIRYRSKPFYPEPLPSIDEEKLVRIRTCADCSLRYAVFGEHRFCPVCGRLPAMVVALDALGAETARLDGLAQLPPEAAASLREQGVFTRLWVDTLENLVGVVEALASAVFRDAVADAEQRLNGKGSIFQRLDHTAALFVDAGYRDVRTEVDPDRWQRLIQFWATRHVFTHNDGLVDARYLAKVPASAARIGQRLTITEELCRHAIADTEALCRALAGLTSP</sequence>
<protein>
    <submittedName>
        <fullName evidence="1">Uncharacterized protein</fullName>
    </submittedName>
</protein>
<evidence type="ECO:0000313" key="1">
    <source>
        <dbReference type="EMBL" id="TNH26840.1"/>
    </source>
</evidence>
<evidence type="ECO:0000313" key="2">
    <source>
        <dbReference type="Proteomes" id="UP000306145"/>
    </source>
</evidence>
<dbReference type="EMBL" id="VDFY01000180">
    <property type="protein sequence ID" value="TNH26840.1"/>
    <property type="molecule type" value="Genomic_DNA"/>
</dbReference>
<dbReference type="RefSeq" id="WP_139585889.1">
    <property type="nucleotide sequence ID" value="NZ_VDFY01000180.1"/>
</dbReference>
<accession>A0A5C4QR38</accession>